<gene>
    <name evidence="5" type="ORF">FPE_LOCUS14387</name>
</gene>
<comment type="subcellular location">
    <subcellularLocation>
        <location evidence="1">Membrane</location>
        <topology evidence="1">Single-pass membrane protein</topology>
    </subcellularLocation>
</comment>
<dbReference type="Pfam" id="PF13947">
    <property type="entry name" value="GUB_WAK_bind"/>
    <property type="match status" value="1"/>
</dbReference>
<feature type="signal peptide" evidence="3">
    <location>
        <begin position="1"/>
        <end position="22"/>
    </location>
</feature>
<reference evidence="5" key="1">
    <citation type="submission" date="2023-05" db="EMBL/GenBank/DDBJ databases">
        <authorList>
            <person name="Huff M."/>
        </authorList>
    </citation>
    <scope>NUCLEOTIDE SEQUENCE</scope>
</reference>
<evidence type="ECO:0000259" key="4">
    <source>
        <dbReference type="Pfam" id="PF13947"/>
    </source>
</evidence>
<dbReference type="Proteomes" id="UP000834106">
    <property type="component" value="Chromosome 8"/>
</dbReference>
<organism evidence="5 6">
    <name type="scientific">Fraxinus pennsylvanica</name>
    <dbReference type="NCBI Taxonomy" id="56036"/>
    <lineage>
        <taxon>Eukaryota</taxon>
        <taxon>Viridiplantae</taxon>
        <taxon>Streptophyta</taxon>
        <taxon>Embryophyta</taxon>
        <taxon>Tracheophyta</taxon>
        <taxon>Spermatophyta</taxon>
        <taxon>Magnoliopsida</taxon>
        <taxon>eudicotyledons</taxon>
        <taxon>Gunneridae</taxon>
        <taxon>Pentapetalae</taxon>
        <taxon>asterids</taxon>
        <taxon>lamiids</taxon>
        <taxon>Lamiales</taxon>
        <taxon>Oleaceae</taxon>
        <taxon>Oleeae</taxon>
        <taxon>Fraxinus</taxon>
    </lineage>
</organism>
<dbReference type="AlphaFoldDB" id="A0AAD1ZH76"/>
<keyword evidence="6" id="KW-1185">Reference proteome</keyword>
<protein>
    <recommendedName>
        <fullName evidence="4">Wall-associated receptor kinase galacturonan-binding domain-containing protein</fullName>
    </recommendedName>
</protein>
<dbReference type="InterPro" id="IPR025287">
    <property type="entry name" value="WAK_GUB"/>
</dbReference>
<name>A0AAD1ZH76_9LAMI</name>
<sequence length="304" mass="34481">MLLFAISIVFLILLHCGSYCEAEKNHDCPPTSCGSITNISYPFRLRDDPENCGDSSYELACENNRTILYLNSSRFFVQSISYNNFTIRLLDPGLEKTSCASFPINSLSYNYLSRLYTFETRFLFEWNIPIIFIHCEAPGKSPYYVDTCICSKNISLQKYSYLVVGNDVSVADLEDSCSIDTMAWISETFPIVENASCSDIQDGLAYGFVLRWYLVYCKDCEGYCHIDLYNNIECTKKCLVSGPNTFRGLWPSCPLPFWSQIRPTIHLDSNSDTAFAILAAFIILPRVPPHPAGRLLHHHQPALV</sequence>
<evidence type="ECO:0000313" key="5">
    <source>
        <dbReference type="EMBL" id="CAI9766957.1"/>
    </source>
</evidence>
<proteinExistence type="predicted"/>
<dbReference type="PANTHER" id="PTHR33138">
    <property type="entry name" value="OS01G0690200 PROTEIN"/>
    <property type="match status" value="1"/>
</dbReference>
<feature type="chain" id="PRO_5041923578" description="Wall-associated receptor kinase galacturonan-binding domain-containing protein" evidence="3">
    <location>
        <begin position="23"/>
        <end position="304"/>
    </location>
</feature>
<evidence type="ECO:0000256" key="2">
    <source>
        <dbReference type="ARBA" id="ARBA00022729"/>
    </source>
</evidence>
<dbReference type="GO" id="GO:0030247">
    <property type="term" value="F:polysaccharide binding"/>
    <property type="evidence" value="ECO:0007669"/>
    <property type="project" value="InterPro"/>
</dbReference>
<keyword evidence="2 3" id="KW-0732">Signal</keyword>
<evidence type="ECO:0000313" key="6">
    <source>
        <dbReference type="Proteomes" id="UP000834106"/>
    </source>
</evidence>
<evidence type="ECO:0000256" key="1">
    <source>
        <dbReference type="ARBA" id="ARBA00004167"/>
    </source>
</evidence>
<evidence type="ECO:0000256" key="3">
    <source>
        <dbReference type="SAM" id="SignalP"/>
    </source>
</evidence>
<dbReference type="GO" id="GO:0016020">
    <property type="term" value="C:membrane"/>
    <property type="evidence" value="ECO:0007669"/>
    <property type="project" value="UniProtKB-SubCell"/>
</dbReference>
<dbReference type="PANTHER" id="PTHR33138:SF30">
    <property type="entry name" value="LEAF RUST 10 DISEASE-RESISTANCE LOCUS RECEPTOR-LIKE PROTEIN KINASE-LIKE 2.7"/>
    <property type="match status" value="1"/>
</dbReference>
<dbReference type="EMBL" id="OU503043">
    <property type="protein sequence ID" value="CAI9766957.1"/>
    <property type="molecule type" value="Genomic_DNA"/>
</dbReference>
<feature type="domain" description="Wall-associated receptor kinase galacturonan-binding" evidence="4">
    <location>
        <begin position="28"/>
        <end position="91"/>
    </location>
</feature>
<accession>A0AAD1ZH76</accession>